<evidence type="ECO:0000256" key="1">
    <source>
        <dbReference type="SAM" id="Phobius"/>
    </source>
</evidence>
<dbReference type="RefSeq" id="WP_113051751.1">
    <property type="nucleotide sequence ID" value="NZ_QEVW01000002.1"/>
</dbReference>
<keyword evidence="1" id="KW-1133">Transmembrane helix</keyword>
<gene>
    <name evidence="2" type="ORF">DC345_02370</name>
</gene>
<organism evidence="2 3">
    <name type="scientific">Paenibacillus taichungensis</name>
    <dbReference type="NCBI Taxonomy" id="484184"/>
    <lineage>
        <taxon>Bacteria</taxon>
        <taxon>Bacillati</taxon>
        <taxon>Bacillota</taxon>
        <taxon>Bacilli</taxon>
        <taxon>Bacillales</taxon>
        <taxon>Paenibacillaceae</taxon>
        <taxon>Paenibacillus</taxon>
    </lineage>
</organism>
<dbReference type="Proteomes" id="UP000250642">
    <property type="component" value="Unassembled WGS sequence"/>
</dbReference>
<reference evidence="2 3" key="1">
    <citation type="submission" date="2018-04" db="EMBL/GenBank/DDBJ databases">
        <title>Paenibacillus taichungensis Genome sequencing and assembly.</title>
        <authorList>
            <person name="Xu J."/>
            <person name="Rensing C."/>
            <person name="Mazhar H.S."/>
        </authorList>
    </citation>
    <scope>NUCLEOTIDE SEQUENCE [LARGE SCALE GENOMIC DNA]</scope>
    <source>
        <strain evidence="2 3">NC1</strain>
    </source>
</reference>
<feature type="transmembrane region" description="Helical" evidence="1">
    <location>
        <begin position="36"/>
        <end position="54"/>
    </location>
</feature>
<sequence length="70" mass="8022">MKSLSLYVLAKRNLAMTILFMAVMTFLTIYVASTSLYFAIGFFVVVQSIGVLMLRHYIKKVKELKEDHST</sequence>
<accession>A0A329R516</accession>
<keyword evidence="1" id="KW-0812">Transmembrane</keyword>
<name>A0A329R516_9BACL</name>
<evidence type="ECO:0000313" key="3">
    <source>
        <dbReference type="Proteomes" id="UP000250642"/>
    </source>
</evidence>
<keyword evidence="1" id="KW-0472">Membrane</keyword>
<feature type="transmembrane region" description="Helical" evidence="1">
    <location>
        <begin position="12"/>
        <end position="30"/>
    </location>
</feature>
<dbReference type="AlphaFoldDB" id="A0A329R516"/>
<proteinExistence type="predicted"/>
<dbReference type="EMBL" id="QEVW01000002">
    <property type="protein sequence ID" value="RAW19006.1"/>
    <property type="molecule type" value="Genomic_DNA"/>
</dbReference>
<evidence type="ECO:0000313" key="2">
    <source>
        <dbReference type="EMBL" id="RAW19006.1"/>
    </source>
</evidence>
<protein>
    <submittedName>
        <fullName evidence="2">Uncharacterized protein</fullName>
    </submittedName>
</protein>
<comment type="caution">
    <text evidence="2">The sequence shown here is derived from an EMBL/GenBank/DDBJ whole genome shotgun (WGS) entry which is preliminary data.</text>
</comment>